<dbReference type="Proteomes" id="UP000553343">
    <property type="component" value="Unassembled WGS sequence"/>
</dbReference>
<dbReference type="InterPro" id="IPR000160">
    <property type="entry name" value="GGDEF_dom"/>
</dbReference>
<evidence type="ECO:0000256" key="7">
    <source>
        <dbReference type="ARBA" id="ARBA00022801"/>
    </source>
</evidence>
<dbReference type="RefSeq" id="WP_178367889.1">
    <property type="nucleotide sequence ID" value="NZ_JACADJ010000076.1"/>
</dbReference>
<protein>
    <recommendedName>
        <fullName evidence="2">CRISPR system single-strand-specific deoxyribonuclease Cas10/Csm1 (subtype III-A)</fullName>
    </recommendedName>
    <alternativeName>
        <fullName evidence="11">Cyclic oligoadenylate synthase</fullName>
    </alternativeName>
</protein>
<dbReference type="NCBIfam" id="TIGR02578">
    <property type="entry name" value="cas_TM1811_Csm1"/>
    <property type="match status" value="1"/>
</dbReference>
<keyword evidence="4" id="KW-0540">Nuclease</keyword>
<evidence type="ECO:0000256" key="1">
    <source>
        <dbReference type="ARBA" id="ARBA00005700"/>
    </source>
</evidence>
<keyword evidence="8" id="KW-0269">Exonuclease</keyword>
<name>A0A850TG32_9BACT</name>
<evidence type="ECO:0000256" key="10">
    <source>
        <dbReference type="ARBA" id="ARBA00023118"/>
    </source>
</evidence>
<evidence type="ECO:0000256" key="4">
    <source>
        <dbReference type="ARBA" id="ARBA00022722"/>
    </source>
</evidence>
<dbReference type="GO" id="GO:0051607">
    <property type="term" value="P:defense response to virus"/>
    <property type="evidence" value="ECO:0007669"/>
    <property type="project" value="UniProtKB-KW"/>
</dbReference>
<accession>A0A850TG32</accession>
<reference evidence="13 14" key="1">
    <citation type="submission" date="2020-06" db="EMBL/GenBank/DDBJ databases">
        <title>High-quality draft genome of sulfate reducer Desulfobacter latus type strain AcrS2 isolated from marine sediment.</title>
        <authorList>
            <person name="Hoppe M."/>
            <person name="Larsen C.K."/>
            <person name="Marshall I.P.G."/>
            <person name="Schramm A."/>
            <person name="Marietou A.G."/>
        </authorList>
    </citation>
    <scope>NUCLEOTIDE SEQUENCE [LARGE SCALE GENOMIC DNA]</scope>
    <source>
        <strain evidence="13 14">AcRS2</strain>
    </source>
</reference>
<organism evidence="13 14">
    <name type="scientific">Desulfobacter latus</name>
    <dbReference type="NCBI Taxonomy" id="2292"/>
    <lineage>
        <taxon>Bacteria</taxon>
        <taxon>Pseudomonadati</taxon>
        <taxon>Thermodesulfobacteriota</taxon>
        <taxon>Desulfobacteria</taxon>
        <taxon>Desulfobacterales</taxon>
        <taxon>Desulfobacteraceae</taxon>
        <taxon>Desulfobacter</taxon>
    </lineage>
</organism>
<dbReference type="GO" id="GO:0004527">
    <property type="term" value="F:exonuclease activity"/>
    <property type="evidence" value="ECO:0007669"/>
    <property type="project" value="UniProtKB-KW"/>
</dbReference>
<evidence type="ECO:0000313" key="14">
    <source>
        <dbReference type="Proteomes" id="UP000553343"/>
    </source>
</evidence>
<sequence length="847" mass="94826">MNKTTLKTAMSAFFHDIGKFIDPKILELPSGYANENAGAFLPSFNGKYSHWHALYTAGFIEQTSAHLPAELNTGNFGDGDAFIRLAAAHHDPSSAMEWIVALADRISSGMDRETFDKDSTQSVQIKDYKTTRLLPVFEHMTLADAPESLTAEKCRFRYPLKPLTAESIFPVQQNNDSPTNRASATAEYQDLTKEFLAQMDRLAHAETNTALWFEHFDSLVKEYTWAIPAARVGKVIPDVSLYDHLRTSAAIAAAMYLFHADSNTLEPRAVKNFDDEKFLLISGSFSGIQNFIFSSGGESAKYRSKIMRGRSFYVSLLSELAAQLLCSKIGLPHTSVMFNAGGRFTLLAPNTDSAANALIAAEKEINDWLVKQTYGETSMLFSSVTAKSRDFESTHFSALWERLIKAGDEKKYSKLDLAAYGGAVEDYLDKFCNDLSSAVCPLCGKRPAERGVAVHDIHSCGLCRDHIFLGENLVKHPYVVITEKDTDFPGKRLANPVFEQFQLYFSKTDPTRATKSDEILKYWCLDVGQADTEFARVSNRQLNGYIPVYSDTDQGEDAEPGMPKTLNDLAADAATNGQGVEALGVLKADVDNLGLLMACGLRKHLYTVSRMASLSRQLDHFFSLFLPDFLSNSEKFQNIYTVFAGGDDLFLIGPWNRIIELSTVLENKFKAYVCQNPEITFSAGITLHKPHTPINTLAKASEDALEQSKHGGRKRITLFGHTVAWPVFNDLDAVRDELYQWTADQWISLVFLYRINFFIAMAEQEKRLVAASQEGIPLDRMNCTQWRAKLAYSLERSSIAGIDPGQRKERLNHVREKMAMWLTVYGGDLRIALWVLQYSLRKESRNG</sequence>
<keyword evidence="9" id="KW-0067">ATP-binding</keyword>
<evidence type="ECO:0000256" key="3">
    <source>
        <dbReference type="ARBA" id="ARBA00022679"/>
    </source>
</evidence>
<dbReference type="Gene3D" id="3.30.70.270">
    <property type="match status" value="1"/>
</dbReference>
<dbReference type="PROSITE" id="PS50887">
    <property type="entry name" value="GGDEF"/>
    <property type="match status" value="1"/>
</dbReference>
<evidence type="ECO:0000259" key="12">
    <source>
        <dbReference type="PROSITE" id="PS50887"/>
    </source>
</evidence>
<evidence type="ECO:0000256" key="9">
    <source>
        <dbReference type="ARBA" id="ARBA00022840"/>
    </source>
</evidence>
<comment type="caution">
    <text evidence="13">The sequence shown here is derived from an EMBL/GenBank/DDBJ whole genome shotgun (WGS) entry which is preliminary data.</text>
</comment>
<dbReference type="InterPro" id="IPR054767">
    <property type="entry name" value="Cas10-Cmr2_palm2"/>
</dbReference>
<evidence type="ECO:0000256" key="8">
    <source>
        <dbReference type="ARBA" id="ARBA00022839"/>
    </source>
</evidence>
<comment type="similarity">
    <text evidence="1">Belongs to the CRISPR-associated Cas10/Csm1 family.</text>
</comment>
<keyword evidence="5" id="KW-0547">Nucleotide-binding</keyword>
<dbReference type="InterPro" id="IPR052117">
    <property type="entry name" value="Cas10/Csm1_subtype-III-A"/>
</dbReference>
<keyword evidence="10" id="KW-0051">Antiviral defense</keyword>
<proteinExistence type="inferred from homology"/>
<dbReference type="EMBL" id="JACADJ010000076">
    <property type="protein sequence ID" value="NWH06436.1"/>
    <property type="molecule type" value="Genomic_DNA"/>
</dbReference>
<dbReference type="PANTHER" id="PTHR36528:SF1">
    <property type="entry name" value="CRISPR SYSTEM SINGLE-STRAND-SPECIFIC DEOXYRIBONUCLEASE CAS10_CSM1 (SUBTYPE III-A)"/>
    <property type="match status" value="1"/>
</dbReference>
<dbReference type="Pfam" id="PF18211">
    <property type="entry name" value="Csm1_B"/>
    <property type="match status" value="1"/>
</dbReference>
<evidence type="ECO:0000256" key="6">
    <source>
        <dbReference type="ARBA" id="ARBA00022759"/>
    </source>
</evidence>
<keyword evidence="14" id="KW-1185">Reference proteome</keyword>
<dbReference type="InterPro" id="IPR043128">
    <property type="entry name" value="Rev_trsase/Diguanyl_cyclase"/>
</dbReference>
<dbReference type="GO" id="GO:0004519">
    <property type="term" value="F:endonuclease activity"/>
    <property type="evidence" value="ECO:0007669"/>
    <property type="project" value="UniProtKB-KW"/>
</dbReference>
<dbReference type="GO" id="GO:0005524">
    <property type="term" value="F:ATP binding"/>
    <property type="evidence" value="ECO:0007669"/>
    <property type="project" value="UniProtKB-KW"/>
</dbReference>
<keyword evidence="7" id="KW-0378">Hydrolase</keyword>
<evidence type="ECO:0000256" key="2">
    <source>
        <dbReference type="ARBA" id="ARBA00014333"/>
    </source>
</evidence>
<feature type="domain" description="GGDEF" evidence="12">
    <location>
        <begin position="581"/>
        <end position="721"/>
    </location>
</feature>
<keyword evidence="3" id="KW-0808">Transferase</keyword>
<evidence type="ECO:0000256" key="11">
    <source>
        <dbReference type="ARBA" id="ARBA00032922"/>
    </source>
</evidence>
<dbReference type="GO" id="GO:0016740">
    <property type="term" value="F:transferase activity"/>
    <property type="evidence" value="ECO:0007669"/>
    <property type="project" value="UniProtKB-KW"/>
</dbReference>
<dbReference type="InterPro" id="IPR013408">
    <property type="entry name" value="Cas10/Csm1"/>
</dbReference>
<evidence type="ECO:0000313" key="13">
    <source>
        <dbReference type="EMBL" id="NWH06436.1"/>
    </source>
</evidence>
<gene>
    <name evidence="13" type="primary">cas10</name>
    <name evidence="13" type="ORF">HXW94_15845</name>
</gene>
<dbReference type="InterPro" id="IPR041062">
    <property type="entry name" value="Csm1_B"/>
</dbReference>
<dbReference type="Pfam" id="PF22335">
    <property type="entry name" value="Cas10-Cmr2_palm2"/>
    <property type="match status" value="1"/>
</dbReference>
<keyword evidence="6" id="KW-0255">Endonuclease</keyword>
<evidence type="ECO:0000256" key="5">
    <source>
        <dbReference type="ARBA" id="ARBA00022741"/>
    </source>
</evidence>
<dbReference type="AlphaFoldDB" id="A0A850TG32"/>
<dbReference type="PANTHER" id="PTHR36528">
    <property type="entry name" value="CRISPR SYSTEM SINGLE-STRAND-SPECIFIC DEOXYRIBONUCLEASE CAS10/CSM1 (SUBTYPE III-A)"/>
    <property type="match status" value="1"/>
</dbReference>